<reference evidence="2 3" key="1">
    <citation type="submission" date="2020-04" db="EMBL/GenBank/DDBJ databases">
        <title>The Whole Genome Analysis of High salt-tolerant Sphingobium yanoikuyae YC-XJ2 with Aryl organophosphorus flame retardants (aryl-OPFRs)-degrading capacity and characteristics of Related phosphotriesterase.</title>
        <authorList>
            <person name="Li X."/>
        </authorList>
    </citation>
    <scope>NUCLEOTIDE SEQUENCE [LARGE SCALE GENOMIC DNA]</scope>
    <source>
        <strain evidence="2 3">YC-XJ2</strain>
    </source>
</reference>
<protein>
    <submittedName>
        <fullName evidence="2">Uncharacterized protein</fullName>
    </submittedName>
</protein>
<sequence>MALHRSDRFDGFRYAVIWIALAFGSNLRKISEGASVCLAGQRSYDSIAAAQMIGRLDLVSFLLTVGGLLLAVFAFMGFWMIRREALDEAARVAADEARRIAQNYYAAAPAAKTNGDNFNPSPHIGGASEVQPSFDPSKVSIAGAVEETGATDA</sequence>
<dbReference type="RefSeq" id="WP_169860285.1">
    <property type="nucleotide sequence ID" value="NZ_CP053021.1"/>
</dbReference>
<feature type="transmembrane region" description="Helical" evidence="1">
    <location>
        <begin position="58"/>
        <end position="81"/>
    </location>
</feature>
<accession>A0A6M4G2L5</accession>
<name>A0A6M4G2L5_SPHYA</name>
<dbReference type="Proteomes" id="UP000502611">
    <property type="component" value="Chromosome"/>
</dbReference>
<evidence type="ECO:0000256" key="1">
    <source>
        <dbReference type="SAM" id="Phobius"/>
    </source>
</evidence>
<evidence type="ECO:0000313" key="3">
    <source>
        <dbReference type="Proteomes" id="UP000502611"/>
    </source>
</evidence>
<dbReference type="EMBL" id="CP053021">
    <property type="protein sequence ID" value="QJR01485.1"/>
    <property type="molecule type" value="Genomic_DNA"/>
</dbReference>
<evidence type="ECO:0000313" key="2">
    <source>
        <dbReference type="EMBL" id="QJR01485.1"/>
    </source>
</evidence>
<keyword evidence="1" id="KW-1133">Transmembrane helix</keyword>
<keyword evidence="1" id="KW-0472">Membrane</keyword>
<organism evidence="2 3">
    <name type="scientific">Sphingobium yanoikuyae</name>
    <name type="common">Sphingomonas yanoikuyae</name>
    <dbReference type="NCBI Taxonomy" id="13690"/>
    <lineage>
        <taxon>Bacteria</taxon>
        <taxon>Pseudomonadati</taxon>
        <taxon>Pseudomonadota</taxon>
        <taxon>Alphaproteobacteria</taxon>
        <taxon>Sphingomonadales</taxon>
        <taxon>Sphingomonadaceae</taxon>
        <taxon>Sphingobium</taxon>
    </lineage>
</organism>
<gene>
    <name evidence="2" type="ORF">HH800_04275</name>
</gene>
<dbReference type="AlphaFoldDB" id="A0A6M4G2L5"/>
<proteinExistence type="predicted"/>
<keyword evidence="1" id="KW-0812">Transmembrane</keyword>